<dbReference type="RefSeq" id="WP_350343048.1">
    <property type="nucleotide sequence ID" value="NZ_CP158367.1"/>
</dbReference>
<accession>A0AAU7VJT7</accession>
<dbReference type="Pfam" id="PF02571">
    <property type="entry name" value="CbiJ"/>
    <property type="match status" value="1"/>
</dbReference>
<dbReference type="PANTHER" id="PTHR36925:SF1">
    <property type="entry name" value="COBALT-PRECORRIN-6A REDUCTASE"/>
    <property type="match status" value="1"/>
</dbReference>
<dbReference type="NCBIfam" id="TIGR00715">
    <property type="entry name" value="precor6x_red"/>
    <property type="match status" value="1"/>
</dbReference>
<evidence type="ECO:0000256" key="2">
    <source>
        <dbReference type="ARBA" id="ARBA00022573"/>
    </source>
</evidence>
<gene>
    <name evidence="4" type="ORF">PRVXT_002325</name>
</gene>
<dbReference type="PROSITE" id="PS51014">
    <property type="entry name" value="COBK_CBIJ"/>
    <property type="match status" value="1"/>
</dbReference>
<evidence type="ECO:0000313" key="4">
    <source>
        <dbReference type="EMBL" id="XBX74294.1"/>
    </source>
</evidence>
<comment type="pathway">
    <text evidence="1">Cofactor biosynthesis; adenosylcobalamin biosynthesis.</text>
</comment>
<dbReference type="PANTHER" id="PTHR36925">
    <property type="entry name" value="COBALT-PRECORRIN-6A REDUCTASE"/>
    <property type="match status" value="1"/>
</dbReference>
<dbReference type="AlphaFoldDB" id="A0AAU7VJT7"/>
<dbReference type="InterPro" id="IPR003723">
    <property type="entry name" value="Precorrin-6x_reduct"/>
</dbReference>
<keyword evidence="3 4" id="KW-0560">Oxidoreductase</keyword>
<evidence type="ECO:0000256" key="1">
    <source>
        <dbReference type="ARBA" id="ARBA00004953"/>
    </source>
</evidence>
<keyword evidence="2" id="KW-0169">Cobalamin biosynthesis</keyword>
<reference evidence="4" key="1">
    <citation type="journal article" date="2013" name="Extremophiles">
        <title>Proteinivorax tanatarense gen. nov., sp. nov., an anaerobic, haloalkaliphilic, proteolytic bacterium isolated from a decaying algal bloom, and proposal of Proteinivoraceae fam. nov.</title>
        <authorList>
            <person name="Kevbrin V."/>
            <person name="Boltyanskaya Y."/>
            <person name="Zhilina T."/>
            <person name="Kolganova T."/>
            <person name="Lavrentjeva E."/>
            <person name="Kuznetsov B."/>
        </authorList>
    </citation>
    <scope>NUCLEOTIDE SEQUENCE</scope>
    <source>
        <strain evidence="4">Z-910T</strain>
    </source>
</reference>
<name>A0AAU7VJT7_9FIRM</name>
<sequence length="257" mass="29022">MIWVMSGTKDGRNLINRLADKGYKMVITTATQYGSSLIPQTGNMKIITQRLTAEQMELVIAEHDIKILVDATHPYATSASQNAILACKSMSIKYVRYERPSILEGRKFNQSPKLKRFPDVKKAAQWLKNKKGNILLTTGSKNLEEFTQVIERKRLYIRVLPSQGVIGKCEMLGFNSSQIIAMEGPFTQQMNQQIYKHFAIQHMVTKDSGDVGGTNEKLTGAILEGVTPIIIDRPKINYPNISSKLDDVLEYVEKYYS</sequence>
<dbReference type="GO" id="GO:0009236">
    <property type="term" value="P:cobalamin biosynthetic process"/>
    <property type="evidence" value="ECO:0007669"/>
    <property type="project" value="UniProtKB-KW"/>
</dbReference>
<dbReference type="NCBIfam" id="NF005970">
    <property type="entry name" value="PRK08057.1-4"/>
    <property type="match status" value="1"/>
</dbReference>
<dbReference type="EMBL" id="CP158367">
    <property type="protein sequence ID" value="XBX74294.1"/>
    <property type="molecule type" value="Genomic_DNA"/>
</dbReference>
<proteinExistence type="predicted"/>
<reference evidence="4" key="2">
    <citation type="submission" date="2024-06" db="EMBL/GenBank/DDBJ databases">
        <authorList>
            <person name="Petrova K.O."/>
            <person name="Toshchakov S.V."/>
            <person name="Boltjanskaja Y.V."/>
            <person name="Kevbrin V."/>
        </authorList>
    </citation>
    <scope>NUCLEOTIDE SEQUENCE</scope>
    <source>
        <strain evidence="4">Z-910T</strain>
    </source>
</reference>
<dbReference type="EC" id="1.3.1.106" evidence="4"/>
<dbReference type="GO" id="GO:0016994">
    <property type="term" value="F:precorrin-6A reductase activity"/>
    <property type="evidence" value="ECO:0007669"/>
    <property type="project" value="InterPro"/>
</dbReference>
<organism evidence="4">
    <name type="scientific">Proteinivorax tanatarense</name>
    <dbReference type="NCBI Taxonomy" id="1260629"/>
    <lineage>
        <taxon>Bacteria</taxon>
        <taxon>Bacillati</taxon>
        <taxon>Bacillota</taxon>
        <taxon>Clostridia</taxon>
        <taxon>Eubacteriales</taxon>
        <taxon>Proteinivoracaceae</taxon>
        <taxon>Proteinivorax</taxon>
    </lineage>
</organism>
<evidence type="ECO:0000256" key="3">
    <source>
        <dbReference type="ARBA" id="ARBA00023002"/>
    </source>
</evidence>
<protein>
    <submittedName>
        <fullName evidence="4">Cobalt-precorrin-6A reductase</fullName>
        <ecNumber evidence="4">1.3.1.106</ecNumber>
    </submittedName>
</protein>